<sequence>MKRLLQCRYPKQVSLMALLTRSLMGGFRFNACGGRLYYFFSIRFNMELPLFWWRHGIPVARWRSTSIGLSYIIIDGEWYRYVFINVHCPTEDKEEEAKDLYYETLE</sequence>
<organism evidence="1 2">
    <name type="scientific">Trichomalopsis sarcophagae</name>
    <dbReference type="NCBI Taxonomy" id="543379"/>
    <lineage>
        <taxon>Eukaryota</taxon>
        <taxon>Metazoa</taxon>
        <taxon>Ecdysozoa</taxon>
        <taxon>Arthropoda</taxon>
        <taxon>Hexapoda</taxon>
        <taxon>Insecta</taxon>
        <taxon>Pterygota</taxon>
        <taxon>Neoptera</taxon>
        <taxon>Endopterygota</taxon>
        <taxon>Hymenoptera</taxon>
        <taxon>Apocrita</taxon>
        <taxon>Proctotrupomorpha</taxon>
        <taxon>Chalcidoidea</taxon>
        <taxon>Pteromalidae</taxon>
        <taxon>Pteromalinae</taxon>
        <taxon>Trichomalopsis</taxon>
    </lineage>
</organism>
<evidence type="ECO:0000313" key="2">
    <source>
        <dbReference type="Proteomes" id="UP000215335"/>
    </source>
</evidence>
<name>A0A232EET6_9HYME</name>
<reference evidence="1 2" key="1">
    <citation type="journal article" date="2017" name="Curr. Biol.">
        <title>The Evolution of Venom by Co-option of Single-Copy Genes.</title>
        <authorList>
            <person name="Martinson E.O."/>
            <person name="Mrinalini"/>
            <person name="Kelkar Y.D."/>
            <person name="Chang C.H."/>
            <person name="Werren J.H."/>
        </authorList>
    </citation>
    <scope>NUCLEOTIDE SEQUENCE [LARGE SCALE GENOMIC DNA]</scope>
    <source>
        <strain evidence="1 2">Alberta</strain>
        <tissue evidence="1">Whole body</tissue>
    </source>
</reference>
<keyword evidence="2" id="KW-1185">Reference proteome</keyword>
<dbReference type="AlphaFoldDB" id="A0A232EET6"/>
<dbReference type="OrthoDB" id="7536850at2759"/>
<proteinExistence type="predicted"/>
<dbReference type="Proteomes" id="UP000215335">
    <property type="component" value="Unassembled WGS sequence"/>
</dbReference>
<comment type="caution">
    <text evidence="1">The sequence shown here is derived from an EMBL/GenBank/DDBJ whole genome shotgun (WGS) entry which is preliminary data.</text>
</comment>
<gene>
    <name evidence="1" type="ORF">TSAR_001448</name>
</gene>
<accession>A0A232EET6</accession>
<dbReference type="EMBL" id="NNAY01005221">
    <property type="protein sequence ID" value="OXU16870.1"/>
    <property type="molecule type" value="Genomic_DNA"/>
</dbReference>
<protein>
    <submittedName>
        <fullName evidence="1">Uncharacterized protein</fullName>
    </submittedName>
</protein>
<evidence type="ECO:0000313" key="1">
    <source>
        <dbReference type="EMBL" id="OXU16870.1"/>
    </source>
</evidence>